<dbReference type="InterPro" id="IPR036719">
    <property type="entry name" value="Neuro-gated_channel_TM_sf"/>
</dbReference>
<dbReference type="InterPro" id="IPR036734">
    <property type="entry name" value="Neur_chan_lig-bd_sf"/>
</dbReference>
<dbReference type="SUPFAM" id="SSF63712">
    <property type="entry name" value="Nicotinic receptor ligand binding domain-like"/>
    <property type="match status" value="1"/>
</dbReference>
<dbReference type="Gene3D" id="2.70.170.10">
    <property type="entry name" value="Neurotransmitter-gated ion-channel ligand-binding domain"/>
    <property type="match status" value="1"/>
</dbReference>
<gene>
    <name evidence="8" type="ORF">TR135000</name>
</gene>
<sequence>MIPSRLLGIQLTHNGKFGNTIPNIGISQSNIQSVSMGNLTFAGTNGPPLQRAVSGWAESEQSIAQGDIFINDEMQEPPGYVSPPNLNVNRRCAVPIAIVSVQPPSTDADESLADSSLGGETARSSLKSARSDVQVHEKEGWEQKQSEEVLHTRGQWDSLPLLDDLTSGFQTTFLKPGRLVGARNERRSRAKAISSVLKPSIPRPLISRSHRASQSEASVALTSLHIDLEVGYNIKSSHLRIGDLWDMRNNSESTVSICSRRLSQPNVNIVELPEVRINPVTRMPTEIKKRQVYLCVIFLKIGEIDTIKEQYAADVLIKAKWRDADMDTAGSKEYDWLHNWTPKLYIENTIGEIREQIHQTIALNEFGHAFLVEKRRVSGVFLENLELNHFPFDVQDLTITVASNLPSSEIRLLNDPDEPHRINKQSFVDEQEWYLYKHIDSEQHELANEYIENASVRPALSVKCRAARRPAYFIWNIFLVTFLICSLSLVTFAVDRSQPQSRLQLTFTLVLTLVAFKFVVNQCLPKISYLTYLDKYIISSLFFLTLICIWHGGIAVIEKVAQRFDILLWADMELYVILLIGIGYFTFNVGFMLMIYCVACKRRRDMKSKDSEYLEKVKCQMNKKGSRAHRATNADIRLTGRRQTDVLDFS</sequence>
<evidence type="ECO:0000256" key="1">
    <source>
        <dbReference type="ARBA" id="ARBA00004141"/>
    </source>
</evidence>
<feature type="transmembrane region" description="Helical" evidence="6">
    <location>
        <begin position="473"/>
        <end position="493"/>
    </location>
</feature>
<evidence type="ECO:0000259" key="7">
    <source>
        <dbReference type="Pfam" id="PF02931"/>
    </source>
</evidence>
<dbReference type="GO" id="GO:0016020">
    <property type="term" value="C:membrane"/>
    <property type="evidence" value="ECO:0007669"/>
    <property type="project" value="UniProtKB-SubCell"/>
</dbReference>
<comment type="subcellular location">
    <subcellularLocation>
        <location evidence="1">Membrane</location>
        <topology evidence="1">Multi-pass membrane protein</topology>
    </subcellularLocation>
</comment>
<feature type="compositionally biased region" description="Basic and acidic residues" evidence="5">
    <location>
        <begin position="129"/>
        <end position="146"/>
    </location>
</feature>
<feature type="region of interest" description="Disordered" evidence="5">
    <location>
        <begin position="104"/>
        <end position="146"/>
    </location>
</feature>
<evidence type="ECO:0000256" key="3">
    <source>
        <dbReference type="ARBA" id="ARBA00022989"/>
    </source>
</evidence>
<dbReference type="GO" id="GO:0005230">
    <property type="term" value="F:extracellular ligand-gated monoatomic ion channel activity"/>
    <property type="evidence" value="ECO:0007669"/>
    <property type="project" value="InterPro"/>
</dbReference>
<protein>
    <recommendedName>
        <fullName evidence="7">Neurotransmitter-gated ion-channel ligand-binding domain-containing protein</fullName>
    </recommendedName>
</protein>
<evidence type="ECO:0000313" key="8">
    <source>
        <dbReference type="EMBL" id="JAP61420.1"/>
    </source>
</evidence>
<evidence type="ECO:0000256" key="6">
    <source>
        <dbReference type="SAM" id="Phobius"/>
    </source>
</evidence>
<organism evidence="8">
    <name type="scientific">Schistocephalus solidus</name>
    <name type="common">Tapeworm</name>
    <dbReference type="NCBI Taxonomy" id="70667"/>
    <lineage>
        <taxon>Eukaryota</taxon>
        <taxon>Metazoa</taxon>
        <taxon>Spiralia</taxon>
        <taxon>Lophotrochozoa</taxon>
        <taxon>Platyhelminthes</taxon>
        <taxon>Cestoda</taxon>
        <taxon>Eucestoda</taxon>
        <taxon>Diphyllobothriidea</taxon>
        <taxon>Diphyllobothriidae</taxon>
        <taxon>Schistocephalus</taxon>
    </lineage>
</organism>
<dbReference type="InterPro" id="IPR006202">
    <property type="entry name" value="Neur_chan_lig-bd"/>
</dbReference>
<evidence type="ECO:0000256" key="4">
    <source>
        <dbReference type="ARBA" id="ARBA00023136"/>
    </source>
</evidence>
<dbReference type="SUPFAM" id="SSF90112">
    <property type="entry name" value="Neurotransmitter-gated ion-channel transmembrane pore"/>
    <property type="match status" value="1"/>
</dbReference>
<dbReference type="FunFam" id="2.70.170.10:FF:000053">
    <property type="entry name" value="Predicted protein"/>
    <property type="match status" value="1"/>
</dbReference>
<reference evidence="8" key="1">
    <citation type="submission" date="2016-01" db="EMBL/GenBank/DDBJ databases">
        <title>Reference transcriptome for the parasite Schistocephalus solidus: insights into the molecular evolution of parasitism.</title>
        <authorList>
            <person name="Hebert F.O."/>
            <person name="Grambauer S."/>
            <person name="Barber I."/>
            <person name="Landry C.R."/>
            <person name="Aubin-Horth N."/>
        </authorList>
    </citation>
    <scope>NUCLEOTIDE SEQUENCE</scope>
</reference>
<dbReference type="Pfam" id="PF02931">
    <property type="entry name" value="Neur_chan_LBD"/>
    <property type="match status" value="1"/>
</dbReference>
<name>A0A0V0J6K7_SCHSO</name>
<dbReference type="InterPro" id="IPR006201">
    <property type="entry name" value="Neur_channel"/>
</dbReference>
<dbReference type="PANTHER" id="PTHR18945">
    <property type="entry name" value="NEUROTRANSMITTER GATED ION CHANNEL"/>
    <property type="match status" value="1"/>
</dbReference>
<feature type="transmembrane region" description="Helical" evidence="6">
    <location>
        <begin position="574"/>
        <end position="599"/>
    </location>
</feature>
<accession>A0A0V0J6K7</accession>
<dbReference type="Gene3D" id="1.20.58.390">
    <property type="entry name" value="Neurotransmitter-gated ion-channel transmembrane domain"/>
    <property type="match status" value="1"/>
</dbReference>
<evidence type="ECO:0000256" key="5">
    <source>
        <dbReference type="SAM" id="MobiDB-lite"/>
    </source>
</evidence>
<dbReference type="AlphaFoldDB" id="A0A0V0J6K7"/>
<dbReference type="InterPro" id="IPR038050">
    <property type="entry name" value="Neuro_actylchol_rec"/>
</dbReference>
<proteinExistence type="predicted"/>
<dbReference type="EMBL" id="GEEE01001805">
    <property type="protein sequence ID" value="JAP61420.1"/>
    <property type="molecule type" value="Transcribed_RNA"/>
</dbReference>
<keyword evidence="2 6" id="KW-0812">Transmembrane</keyword>
<keyword evidence="3 6" id="KW-1133">Transmembrane helix</keyword>
<dbReference type="GO" id="GO:0004888">
    <property type="term" value="F:transmembrane signaling receptor activity"/>
    <property type="evidence" value="ECO:0007669"/>
    <property type="project" value="InterPro"/>
</dbReference>
<evidence type="ECO:0000256" key="2">
    <source>
        <dbReference type="ARBA" id="ARBA00022692"/>
    </source>
</evidence>
<keyword evidence="4 6" id="KW-0472">Membrane</keyword>
<feature type="domain" description="Neurotransmitter-gated ion-channel ligand-binding" evidence="7">
    <location>
        <begin position="289"/>
        <end position="454"/>
    </location>
</feature>
<feature type="transmembrane region" description="Helical" evidence="6">
    <location>
        <begin position="536"/>
        <end position="554"/>
    </location>
</feature>